<reference evidence="3 4" key="1">
    <citation type="submission" date="2018-08" db="EMBL/GenBank/DDBJ databases">
        <title>Actinomadura spongicola sp. nov., isolated from marine sponge Leucetta chagosensis.</title>
        <authorList>
            <person name="Li L."/>
            <person name="Lin H.W."/>
        </authorList>
    </citation>
    <scope>NUCLEOTIDE SEQUENCE [LARGE SCALE GENOMIC DNA]</scope>
    <source>
        <strain evidence="3 4">LHW52907</strain>
    </source>
</reference>
<dbReference type="Proteomes" id="UP000262882">
    <property type="component" value="Unassembled WGS sequence"/>
</dbReference>
<protein>
    <submittedName>
        <fullName evidence="3">Uncharacterized protein</fullName>
    </submittedName>
</protein>
<sequence>MSARVPASAPVHTAPSGGPPDGRRPGRRASFGLAATLLAVPVAVMLLNPRLAVVLYVAEFAVMLLMLLTAVYAPYPVCERAFRLLRWMTGQPEPAPPTVPSPRPAPREPRS</sequence>
<name>A0A372G9X4_9ACTN</name>
<keyword evidence="2" id="KW-1133">Transmembrane helix</keyword>
<feature type="transmembrane region" description="Helical" evidence="2">
    <location>
        <begin position="29"/>
        <end position="47"/>
    </location>
</feature>
<feature type="compositionally biased region" description="Pro residues" evidence="1">
    <location>
        <begin position="93"/>
        <end position="104"/>
    </location>
</feature>
<evidence type="ECO:0000256" key="1">
    <source>
        <dbReference type="SAM" id="MobiDB-lite"/>
    </source>
</evidence>
<keyword evidence="2" id="KW-0472">Membrane</keyword>
<feature type="transmembrane region" description="Helical" evidence="2">
    <location>
        <begin position="53"/>
        <end position="75"/>
    </location>
</feature>
<accession>A0A372G9X4</accession>
<gene>
    <name evidence="3" type="ORF">D0T12_28380</name>
</gene>
<organism evidence="3 4">
    <name type="scientific">Actinomadura spongiicola</name>
    <dbReference type="NCBI Taxonomy" id="2303421"/>
    <lineage>
        <taxon>Bacteria</taxon>
        <taxon>Bacillati</taxon>
        <taxon>Actinomycetota</taxon>
        <taxon>Actinomycetes</taxon>
        <taxon>Streptosporangiales</taxon>
        <taxon>Thermomonosporaceae</taxon>
        <taxon>Actinomadura</taxon>
    </lineage>
</organism>
<dbReference type="RefSeq" id="WP_117403288.1">
    <property type="nucleotide sequence ID" value="NZ_QVNQ01000010.1"/>
</dbReference>
<comment type="caution">
    <text evidence="3">The sequence shown here is derived from an EMBL/GenBank/DDBJ whole genome shotgun (WGS) entry which is preliminary data.</text>
</comment>
<keyword evidence="4" id="KW-1185">Reference proteome</keyword>
<keyword evidence="2" id="KW-0812">Transmembrane</keyword>
<feature type="region of interest" description="Disordered" evidence="1">
    <location>
        <begin position="91"/>
        <end position="111"/>
    </location>
</feature>
<evidence type="ECO:0000313" key="3">
    <source>
        <dbReference type="EMBL" id="RFS82160.1"/>
    </source>
</evidence>
<evidence type="ECO:0000313" key="4">
    <source>
        <dbReference type="Proteomes" id="UP000262882"/>
    </source>
</evidence>
<dbReference type="EMBL" id="QVNQ01000010">
    <property type="protein sequence ID" value="RFS82160.1"/>
    <property type="molecule type" value="Genomic_DNA"/>
</dbReference>
<proteinExistence type="predicted"/>
<feature type="region of interest" description="Disordered" evidence="1">
    <location>
        <begin position="1"/>
        <end position="27"/>
    </location>
</feature>
<evidence type="ECO:0000256" key="2">
    <source>
        <dbReference type="SAM" id="Phobius"/>
    </source>
</evidence>
<dbReference type="AlphaFoldDB" id="A0A372G9X4"/>